<evidence type="ECO:0000256" key="3">
    <source>
        <dbReference type="ARBA" id="ARBA00022729"/>
    </source>
</evidence>
<evidence type="ECO:0000256" key="2">
    <source>
        <dbReference type="ARBA" id="ARBA00010742"/>
    </source>
</evidence>
<keyword evidence="5" id="KW-1185">Reference proteome</keyword>
<dbReference type="PROSITE" id="PS51318">
    <property type="entry name" value="TAT"/>
    <property type="match status" value="1"/>
</dbReference>
<dbReference type="Pfam" id="PF13379">
    <property type="entry name" value="NMT1_2"/>
    <property type="match status" value="1"/>
</dbReference>
<evidence type="ECO:0000313" key="5">
    <source>
        <dbReference type="Proteomes" id="UP000318294"/>
    </source>
</evidence>
<evidence type="ECO:0000256" key="1">
    <source>
        <dbReference type="ARBA" id="ARBA00004418"/>
    </source>
</evidence>
<dbReference type="AlphaFoldDB" id="A0A554XFA0"/>
<dbReference type="Gene3D" id="3.40.190.10">
    <property type="entry name" value="Periplasmic binding protein-like II"/>
    <property type="match status" value="2"/>
</dbReference>
<comment type="subcellular location">
    <subcellularLocation>
        <location evidence="1">Periplasm</location>
    </subcellularLocation>
</comment>
<accession>A0A554XFA0</accession>
<keyword evidence="3" id="KW-0732">Signal</keyword>
<reference evidence="4 5" key="1">
    <citation type="submission" date="2019-07" db="EMBL/GenBank/DDBJ databases">
        <title>Tepidimonas charontis SPSP-6 draft genome.</title>
        <authorList>
            <person name="Da Costa M.S."/>
            <person name="Froufe H.J.C."/>
            <person name="Egas C."/>
            <person name="Albuquerque L."/>
        </authorList>
    </citation>
    <scope>NUCLEOTIDE SEQUENCE [LARGE SCALE GENOMIC DNA]</scope>
    <source>
        <strain evidence="4 5">SPSP-6</strain>
    </source>
</reference>
<dbReference type="PANTHER" id="PTHR30024">
    <property type="entry name" value="ALIPHATIC SULFONATES-BINDING PROTEIN-RELATED"/>
    <property type="match status" value="1"/>
</dbReference>
<dbReference type="PANTHER" id="PTHR30024:SF47">
    <property type="entry name" value="TAURINE-BINDING PERIPLASMIC PROTEIN"/>
    <property type="match status" value="1"/>
</dbReference>
<sequence length="346" mass="36614">MKGMMVSRRACLHRLGTGVLALGVAGGPLAAATLVGCAAPATPLTIAWHPWPGYAPLQLAHSQGWWEGLPLQRLATGSASESLAQLRAGRAQAAALTLDEVLTAHASGLALRVVAVFDLSEGADVVLARPERSTPPSWRGARLGHEAGAVGTLMATAWLDAAGLQPEDVQMVHIPFDQHEAAWARDEVDVLVTFEPVATRLQQRGAVRIFDSSLLPADTAIVHVLAVHPRALDTHPAAGYALLRHIFAAQRHLHTLPVDSAYRLSPWLGLPRETVLASFRGLRLTDWADNRAWLVGAQPRLPAAAAALARVMHANAQLPSADAPVSLSAADWLPTDAPTVHLEAGA</sequence>
<dbReference type="GO" id="GO:0042597">
    <property type="term" value="C:periplasmic space"/>
    <property type="evidence" value="ECO:0007669"/>
    <property type="project" value="UniProtKB-SubCell"/>
</dbReference>
<proteinExistence type="inferred from homology"/>
<organism evidence="4 5">
    <name type="scientific">Tepidimonas charontis</name>
    <dbReference type="NCBI Taxonomy" id="2267262"/>
    <lineage>
        <taxon>Bacteria</taxon>
        <taxon>Pseudomonadati</taxon>
        <taxon>Pseudomonadota</taxon>
        <taxon>Betaproteobacteria</taxon>
        <taxon>Burkholderiales</taxon>
        <taxon>Tepidimonas</taxon>
    </lineage>
</organism>
<gene>
    <name evidence="4" type="ORF">Tchar_01379</name>
</gene>
<name>A0A554XFA0_9BURK</name>
<dbReference type="Proteomes" id="UP000318294">
    <property type="component" value="Unassembled WGS sequence"/>
</dbReference>
<dbReference type="SUPFAM" id="SSF53850">
    <property type="entry name" value="Periplasmic binding protein-like II"/>
    <property type="match status" value="1"/>
</dbReference>
<comment type="similarity">
    <text evidence="2">Belongs to the bacterial solute-binding protein SsuA/TauA family.</text>
</comment>
<dbReference type="InterPro" id="IPR006311">
    <property type="entry name" value="TAT_signal"/>
</dbReference>
<dbReference type="EMBL" id="VJON01000018">
    <property type="protein sequence ID" value="TSE34508.1"/>
    <property type="molecule type" value="Genomic_DNA"/>
</dbReference>
<protein>
    <submittedName>
        <fullName evidence="4">ABC transporter periplasmic binding protein, urea carboxylase region</fullName>
    </submittedName>
</protein>
<comment type="caution">
    <text evidence="4">The sequence shown here is derived from an EMBL/GenBank/DDBJ whole genome shotgun (WGS) entry which is preliminary data.</text>
</comment>
<evidence type="ECO:0000313" key="4">
    <source>
        <dbReference type="EMBL" id="TSE34508.1"/>
    </source>
</evidence>